<dbReference type="EC" id="1.3.1.6" evidence="4"/>
<feature type="domain" description="FAD-dependent oxidoreductase 2 FAD-binding" evidence="5">
    <location>
        <begin position="17"/>
        <end position="449"/>
    </location>
</feature>
<keyword evidence="3 4" id="KW-0560">Oxidoreductase</keyword>
<dbReference type="InterPro" id="IPR010960">
    <property type="entry name" value="Flavocytochrome_c"/>
</dbReference>
<evidence type="ECO:0000313" key="7">
    <source>
        <dbReference type="Proteomes" id="UP000193144"/>
    </source>
</evidence>
<organism evidence="6 7">
    <name type="scientific">Clohesyomyces aquaticus</name>
    <dbReference type="NCBI Taxonomy" id="1231657"/>
    <lineage>
        <taxon>Eukaryota</taxon>
        <taxon>Fungi</taxon>
        <taxon>Dikarya</taxon>
        <taxon>Ascomycota</taxon>
        <taxon>Pezizomycotina</taxon>
        <taxon>Dothideomycetes</taxon>
        <taxon>Pleosporomycetidae</taxon>
        <taxon>Pleosporales</taxon>
        <taxon>Lindgomycetaceae</taxon>
        <taxon>Clohesyomyces</taxon>
    </lineage>
</organism>
<keyword evidence="7" id="KW-1185">Reference proteome</keyword>
<name>A0A1Y2A4V1_9PLEO</name>
<keyword evidence="2 4" id="KW-0274">FAD</keyword>
<dbReference type="OrthoDB" id="10252157at2759"/>
<dbReference type="STRING" id="1231657.A0A1Y2A4V1"/>
<dbReference type="Gene3D" id="3.50.50.60">
    <property type="entry name" value="FAD/NAD(P)-binding domain"/>
    <property type="match status" value="1"/>
</dbReference>
<dbReference type="Proteomes" id="UP000193144">
    <property type="component" value="Unassembled WGS sequence"/>
</dbReference>
<protein>
    <recommendedName>
        <fullName evidence="4">Fumarate reductase</fullName>
        <ecNumber evidence="4">1.3.1.6</ecNumber>
    </recommendedName>
</protein>
<evidence type="ECO:0000256" key="4">
    <source>
        <dbReference type="RuleBase" id="RU366062"/>
    </source>
</evidence>
<dbReference type="Gene3D" id="3.90.700.10">
    <property type="entry name" value="Succinate dehydrogenase/fumarate reductase flavoprotein, catalytic domain"/>
    <property type="match status" value="1"/>
</dbReference>
<accession>A0A1Y2A4V1</accession>
<keyword evidence="1 4" id="KW-0285">Flavoprotein</keyword>
<dbReference type="InterPro" id="IPR050315">
    <property type="entry name" value="FAD-oxidoreductase_2"/>
</dbReference>
<dbReference type="InterPro" id="IPR036188">
    <property type="entry name" value="FAD/NAD-bd_sf"/>
</dbReference>
<proteinExistence type="inferred from homology"/>
<dbReference type="SUPFAM" id="SSF51905">
    <property type="entry name" value="FAD/NAD(P)-binding domain"/>
    <property type="match status" value="1"/>
</dbReference>
<sequence length="473" mass="49668">MTTPSVLPAQNLAKHGAIVVGSGLAGLSAASQLVAHNVPVHLLERSAKPGGNSMKASSGINGAPTHYQSVSDDAFYADTVKSAGKAMAAMTAHREKLIATLTNSSSAAITWLVDNKGIDLSKVAQLGGHSFPRTHRGAGQTPPGASIVTTLLKSLQGSPLFQLQTSCTVIKVLKTGTQITGVEYSCDNGEKKELHGPVIFAAGGFAGDAEGMLAQYRPDLAGYPSTNDPRPGTQPLLTSIGAQLLDMDLVQVHPTGFIDPANPASPLKFLAAEILRGEGGLLLLDGKRFIDELETRENVTNAIIAHPQTSTTPRQWTVQLVLDEGVYNAAKSHIDFYLWKKLMKKATISELGTGALESIRQFVDAASGKSVDPLHRTAFANWTLTDPTAESMVYVGTVTPVVHFTMGGVLINEKAEVLKAGEEKIEGLWAAGEVTGGVHGGNRLGGSSLLECVVFGRIAGDQCAEYVKKSGVA</sequence>
<comment type="catalytic activity">
    <reaction evidence="4">
        <text>succinate + NAD(+) = fumarate + NADH + H(+)</text>
        <dbReference type="Rhea" id="RHEA:18281"/>
        <dbReference type="ChEBI" id="CHEBI:15378"/>
        <dbReference type="ChEBI" id="CHEBI:29806"/>
        <dbReference type="ChEBI" id="CHEBI:30031"/>
        <dbReference type="ChEBI" id="CHEBI:57540"/>
        <dbReference type="ChEBI" id="CHEBI:57945"/>
        <dbReference type="EC" id="1.3.1.6"/>
    </reaction>
</comment>
<dbReference type="EMBL" id="MCFA01000012">
    <property type="protein sequence ID" value="ORY17522.1"/>
    <property type="molecule type" value="Genomic_DNA"/>
</dbReference>
<dbReference type="SUPFAM" id="SSF56425">
    <property type="entry name" value="Succinate dehydrogenase/fumarate reductase flavoprotein, catalytic domain"/>
    <property type="match status" value="1"/>
</dbReference>
<gene>
    <name evidence="6" type="ORF">BCR34DRAFT_474899</name>
</gene>
<dbReference type="PANTHER" id="PTHR43400:SF12">
    <property type="entry name" value="FUMARATE REDUCTASE"/>
    <property type="match status" value="1"/>
</dbReference>
<evidence type="ECO:0000256" key="2">
    <source>
        <dbReference type="ARBA" id="ARBA00022827"/>
    </source>
</evidence>
<evidence type="ECO:0000313" key="6">
    <source>
        <dbReference type="EMBL" id="ORY17522.1"/>
    </source>
</evidence>
<comment type="similarity">
    <text evidence="4">Belongs to the FAD-dependent oxidoreductase 2 family. FRD/SDH subfamily.</text>
</comment>
<comment type="function">
    <text evidence="4">Irreversibly catalyzes the reduction of fumarate to succinate.</text>
</comment>
<comment type="caution">
    <text evidence="6">The sequence shown here is derived from an EMBL/GenBank/DDBJ whole genome shotgun (WGS) entry which is preliminary data.</text>
</comment>
<dbReference type="PANTHER" id="PTHR43400">
    <property type="entry name" value="FUMARATE REDUCTASE"/>
    <property type="match status" value="1"/>
</dbReference>
<dbReference type="Pfam" id="PF00890">
    <property type="entry name" value="FAD_binding_2"/>
    <property type="match status" value="1"/>
</dbReference>
<reference evidence="6 7" key="1">
    <citation type="submission" date="2016-07" db="EMBL/GenBank/DDBJ databases">
        <title>Pervasive Adenine N6-methylation of Active Genes in Fungi.</title>
        <authorList>
            <consortium name="DOE Joint Genome Institute"/>
            <person name="Mondo S.J."/>
            <person name="Dannebaum R.O."/>
            <person name="Kuo R.C."/>
            <person name="Labutti K."/>
            <person name="Haridas S."/>
            <person name="Kuo A."/>
            <person name="Salamov A."/>
            <person name="Ahrendt S.R."/>
            <person name="Lipzen A."/>
            <person name="Sullivan W."/>
            <person name="Andreopoulos W.B."/>
            <person name="Clum A."/>
            <person name="Lindquist E."/>
            <person name="Daum C."/>
            <person name="Ramamoorthy G.K."/>
            <person name="Gryganskyi A."/>
            <person name="Culley D."/>
            <person name="Magnuson J.K."/>
            <person name="James T.Y."/>
            <person name="O'Malley M.A."/>
            <person name="Stajich J.E."/>
            <person name="Spatafora J.W."/>
            <person name="Visel A."/>
            <person name="Grigoriev I.V."/>
        </authorList>
    </citation>
    <scope>NUCLEOTIDE SEQUENCE [LARGE SCALE GENOMIC DNA]</scope>
    <source>
        <strain evidence="6 7">CBS 115471</strain>
    </source>
</reference>
<dbReference type="NCBIfam" id="TIGR01813">
    <property type="entry name" value="flavo_cyto_c"/>
    <property type="match status" value="1"/>
</dbReference>
<dbReference type="InterPro" id="IPR027477">
    <property type="entry name" value="Succ_DH/fumarate_Rdtase_cat_sf"/>
</dbReference>
<dbReference type="GO" id="GO:0016156">
    <property type="term" value="F:fumarate reductase (NADH) activity"/>
    <property type="evidence" value="ECO:0007669"/>
    <property type="project" value="UniProtKB-EC"/>
</dbReference>
<evidence type="ECO:0000256" key="3">
    <source>
        <dbReference type="ARBA" id="ARBA00023002"/>
    </source>
</evidence>
<dbReference type="InterPro" id="IPR003953">
    <property type="entry name" value="FAD-dep_OxRdtase_2_FAD-bd"/>
</dbReference>
<comment type="cofactor">
    <cofactor evidence="4">
        <name>FAD</name>
        <dbReference type="ChEBI" id="CHEBI:57692"/>
    </cofactor>
    <text evidence="4">Binds 1 FAD per monomer.</text>
</comment>
<evidence type="ECO:0000256" key="1">
    <source>
        <dbReference type="ARBA" id="ARBA00022630"/>
    </source>
</evidence>
<evidence type="ECO:0000259" key="5">
    <source>
        <dbReference type="Pfam" id="PF00890"/>
    </source>
</evidence>
<dbReference type="AlphaFoldDB" id="A0A1Y2A4V1"/>
<dbReference type="GO" id="GO:0010181">
    <property type="term" value="F:FMN binding"/>
    <property type="evidence" value="ECO:0007669"/>
    <property type="project" value="InterPro"/>
</dbReference>